<dbReference type="Proteomes" id="UP000826651">
    <property type="component" value="Unassembled WGS sequence"/>
</dbReference>
<dbReference type="PANTHER" id="PTHR43465:SF2">
    <property type="entry name" value="DUF1680 DOMAIN PROTEIN (AFU_ORTHOLOGUE AFUA_1G08910)"/>
    <property type="match status" value="1"/>
</dbReference>
<dbReference type="SUPFAM" id="SSF48208">
    <property type="entry name" value="Six-hairpin glycosidases"/>
    <property type="match status" value="1"/>
</dbReference>
<accession>A0ABS7SEV9</accession>
<feature type="domain" description="Non-reducing end beta-L-arabinofuranosidase-like GH127 middle" evidence="2">
    <location>
        <begin position="431"/>
        <end position="527"/>
    </location>
</feature>
<dbReference type="GO" id="GO:0016787">
    <property type="term" value="F:hydrolase activity"/>
    <property type="evidence" value="ECO:0007669"/>
    <property type="project" value="UniProtKB-KW"/>
</dbReference>
<dbReference type="InterPro" id="IPR049174">
    <property type="entry name" value="Beta-AFase-like"/>
</dbReference>
<sequence>MTENPTTAVARRIPVNVRDVVVHDPFWAPRQEQLRARTLDAQYDQLVATGRLGSLALTWTPGSDEPKPHPFWDSDIAKWLEAASYVLGTHPDPALEARVDGVIAALAGAQQEDGYLNVYFTVVAPGQRFTDLRDAHELYSAGHLIEAGVAHYSSTGRTTLLDVVTRLADLLCVEFGPGGAHHGGYCGHEEVELALVRLYRATGARRYLDLALTFVDQRGTQPHYWQVEQDRRGTPAFFGAPFPTDEPARTERCEYNQSHAPVREQTEVVGHAVRAMYLYSAMADLAAETADEGLRAACERLWTHLTTRRMYVTGGIGDSRHNEGFTRDHALPNETAYAETCASIGLVFWARRMASLTGQAAYIEILERALHNGVIAGVSADGRRFFYENPLASDGTVDRADWFETSCCPPNLARLEASLGSYIYATGTDAIAVDLFIGSTLTTDVAGSGVELRQETSGPGGDRIDLTVGAAAPATWSLLVRAPSWSRSVSVRVNGETPDGGGAVDENGYVALRREWADGDTVEVRFDVDVRRVHASTLVAADVGRVALARGPFVYCVEGVDVDVPAHAVLLGEATPQPRATPSGVVPELVGPAWGESRGRADQDSLYFLERAPRAELPLTAVPYYSWNNRGRSTMAVWLREA</sequence>
<keyword evidence="5" id="KW-1185">Reference proteome</keyword>
<comment type="caution">
    <text evidence="4">The sequence shown here is derived from an EMBL/GenBank/DDBJ whole genome shotgun (WGS) entry which is preliminary data.</text>
</comment>
<evidence type="ECO:0000259" key="2">
    <source>
        <dbReference type="Pfam" id="PF20736"/>
    </source>
</evidence>
<dbReference type="EMBL" id="JAGSHT010000022">
    <property type="protein sequence ID" value="MBZ2198887.1"/>
    <property type="molecule type" value="Genomic_DNA"/>
</dbReference>
<evidence type="ECO:0000259" key="1">
    <source>
        <dbReference type="Pfam" id="PF07944"/>
    </source>
</evidence>
<evidence type="ECO:0000259" key="3">
    <source>
        <dbReference type="Pfam" id="PF20737"/>
    </source>
</evidence>
<keyword evidence="4" id="KW-0378">Hydrolase</keyword>
<dbReference type="InterPro" id="IPR049049">
    <property type="entry name" value="Beta-AFase-like_GH127_C"/>
</dbReference>
<evidence type="ECO:0000313" key="4">
    <source>
        <dbReference type="EMBL" id="MBZ2198887.1"/>
    </source>
</evidence>
<dbReference type="InterPro" id="IPR012878">
    <property type="entry name" value="Beta-AFase-like_GH127_cat"/>
</dbReference>
<feature type="domain" description="Non-reducing end beta-L-arabinofuranosidase-like GH127 C-terminal" evidence="3">
    <location>
        <begin position="530"/>
        <end position="640"/>
    </location>
</feature>
<proteinExistence type="predicted"/>
<dbReference type="Pfam" id="PF07944">
    <property type="entry name" value="Beta-AFase-like_GH127_cat"/>
    <property type="match status" value="1"/>
</dbReference>
<reference evidence="4 5" key="1">
    <citation type="submission" date="2021-04" db="EMBL/GenBank/DDBJ databases">
        <title>Ruania sp. nov., isolated from sandy soil of mangrove forest.</title>
        <authorList>
            <person name="Ge X."/>
            <person name="Huang R."/>
            <person name="Liu W."/>
        </authorList>
    </citation>
    <scope>NUCLEOTIDE SEQUENCE [LARGE SCALE GENOMIC DNA]</scope>
    <source>
        <strain evidence="4 5">N2-46</strain>
    </source>
</reference>
<protein>
    <submittedName>
        <fullName evidence="4">Glycoside hydrolase family 127 protein</fullName>
    </submittedName>
</protein>
<organism evidence="4 5">
    <name type="scientific">Occultella gossypii</name>
    <dbReference type="NCBI Taxonomy" id="2800820"/>
    <lineage>
        <taxon>Bacteria</taxon>
        <taxon>Bacillati</taxon>
        <taxon>Actinomycetota</taxon>
        <taxon>Actinomycetes</taxon>
        <taxon>Micrococcales</taxon>
        <taxon>Ruaniaceae</taxon>
        <taxon>Occultella</taxon>
    </lineage>
</organism>
<name>A0ABS7SEV9_9MICO</name>
<dbReference type="Pfam" id="PF20736">
    <property type="entry name" value="Glyco_hydro127M"/>
    <property type="match status" value="1"/>
</dbReference>
<dbReference type="PANTHER" id="PTHR43465">
    <property type="entry name" value="DUF1680 DOMAIN PROTEIN (AFU_ORTHOLOGUE AFUA_1G08910)"/>
    <property type="match status" value="1"/>
</dbReference>
<dbReference type="InterPro" id="IPR008928">
    <property type="entry name" value="6-hairpin_glycosidase_sf"/>
</dbReference>
<dbReference type="Pfam" id="PF20737">
    <property type="entry name" value="Glyco_hydro127C"/>
    <property type="match status" value="1"/>
</dbReference>
<evidence type="ECO:0000313" key="5">
    <source>
        <dbReference type="Proteomes" id="UP000826651"/>
    </source>
</evidence>
<gene>
    <name evidence="4" type="ORF">KCQ71_22255</name>
</gene>
<dbReference type="InterPro" id="IPR049046">
    <property type="entry name" value="Beta-AFase-like_GH127_middle"/>
</dbReference>
<feature type="domain" description="Non-reducing end beta-L-arabinofuranosidase-like GH127 catalytic" evidence="1">
    <location>
        <begin position="19"/>
        <end position="420"/>
    </location>
</feature>
<dbReference type="RefSeq" id="WP_223410523.1">
    <property type="nucleotide sequence ID" value="NZ_JAGSHT010000022.1"/>
</dbReference>